<organism evidence="1 2">
    <name type="scientific">Tanacetum coccineum</name>
    <dbReference type="NCBI Taxonomy" id="301880"/>
    <lineage>
        <taxon>Eukaryota</taxon>
        <taxon>Viridiplantae</taxon>
        <taxon>Streptophyta</taxon>
        <taxon>Embryophyta</taxon>
        <taxon>Tracheophyta</taxon>
        <taxon>Spermatophyta</taxon>
        <taxon>Magnoliopsida</taxon>
        <taxon>eudicotyledons</taxon>
        <taxon>Gunneridae</taxon>
        <taxon>Pentapetalae</taxon>
        <taxon>asterids</taxon>
        <taxon>campanulids</taxon>
        <taxon>Asterales</taxon>
        <taxon>Asteraceae</taxon>
        <taxon>Asteroideae</taxon>
        <taxon>Anthemideae</taxon>
        <taxon>Anthemidinae</taxon>
        <taxon>Tanacetum</taxon>
    </lineage>
</organism>
<dbReference type="EMBL" id="BQNB010008788">
    <property type="protein sequence ID" value="GJS54311.1"/>
    <property type="molecule type" value="Genomic_DNA"/>
</dbReference>
<proteinExistence type="predicted"/>
<gene>
    <name evidence="1" type="ORF">Tco_0627673</name>
</gene>
<dbReference type="PANTHER" id="PTHR24559">
    <property type="entry name" value="TRANSPOSON TY3-I GAG-POL POLYPROTEIN"/>
    <property type="match status" value="1"/>
</dbReference>
<dbReference type="InterPro" id="IPR043502">
    <property type="entry name" value="DNA/RNA_pol_sf"/>
</dbReference>
<dbReference type="Gene3D" id="3.30.70.270">
    <property type="match status" value="1"/>
</dbReference>
<dbReference type="PANTHER" id="PTHR24559:SF444">
    <property type="entry name" value="REVERSE TRANSCRIPTASE DOMAIN-CONTAINING PROTEIN"/>
    <property type="match status" value="1"/>
</dbReference>
<evidence type="ECO:0008006" key="3">
    <source>
        <dbReference type="Google" id="ProtNLM"/>
    </source>
</evidence>
<reference evidence="1" key="2">
    <citation type="submission" date="2022-01" db="EMBL/GenBank/DDBJ databases">
        <authorList>
            <person name="Yamashiro T."/>
            <person name="Shiraishi A."/>
            <person name="Satake H."/>
            <person name="Nakayama K."/>
        </authorList>
    </citation>
    <scope>NUCLEOTIDE SEQUENCE</scope>
</reference>
<name>A0ABQ4WN37_9ASTR</name>
<dbReference type="InterPro" id="IPR053134">
    <property type="entry name" value="RNA-dir_DNA_polymerase"/>
</dbReference>
<protein>
    <recommendedName>
        <fullName evidence="3">Reverse transcriptase RNase H-like domain-containing protein</fullName>
    </recommendedName>
</protein>
<dbReference type="Proteomes" id="UP001151760">
    <property type="component" value="Unassembled WGS sequence"/>
</dbReference>
<keyword evidence="2" id="KW-1185">Reference proteome</keyword>
<accession>A0ABQ4WN37</accession>
<dbReference type="InterPro" id="IPR043128">
    <property type="entry name" value="Rev_trsase/Diguanyl_cyclase"/>
</dbReference>
<reference evidence="1" key="1">
    <citation type="journal article" date="2022" name="Int. J. Mol. Sci.">
        <title>Draft Genome of Tanacetum Coccineum: Genomic Comparison of Closely Related Tanacetum-Family Plants.</title>
        <authorList>
            <person name="Yamashiro T."/>
            <person name="Shiraishi A."/>
            <person name="Nakayama K."/>
            <person name="Satake H."/>
        </authorList>
    </citation>
    <scope>NUCLEOTIDE SEQUENCE</scope>
</reference>
<evidence type="ECO:0000313" key="2">
    <source>
        <dbReference type="Proteomes" id="UP001151760"/>
    </source>
</evidence>
<evidence type="ECO:0000313" key="1">
    <source>
        <dbReference type="EMBL" id="GJS54311.1"/>
    </source>
</evidence>
<sequence length="209" mass="24658">MTVITMRNELIPTRLVTGWRVCIDYRKKLNEATRKDHFPLPFMDQMLAIKIDQEKEYYCFLDGSRVTFVPIDPKDQEKTTLHALRTFAIVVCLWAMHARLHVPKMYDGNLPRYGLRKRWKYSWMTFRSWRSFSTCPNTFGKDVGRKDAKARLMRWILLLQEFDIDVRDKKGAENLAADHLSKTGNTAQSKFENNEIMKHFSLDTLDLCS</sequence>
<comment type="caution">
    <text evidence="1">The sequence shown here is derived from an EMBL/GenBank/DDBJ whole genome shotgun (WGS) entry which is preliminary data.</text>
</comment>
<dbReference type="SUPFAM" id="SSF56672">
    <property type="entry name" value="DNA/RNA polymerases"/>
    <property type="match status" value="1"/>
</dbReference>